<evidence type="ECO:0000313" key="1">
    <source>
        <dbReference type="EMBL" id="OIR01588.1"/>
    </source>
</evidence>
<dbReference type="EMBL" id="MLJW01000082">
    <property type="protein sequence ID" value="OIR01588.1"/>
    <property type="molecule type" value="Genomic_DNA"/>
</dbReference>
<comment type="caution">
    <text evidence="1">The sequence shown here is derived from an EMBL/GenBank/DDBJ whole genome shotgun (WGS) entry which is preliminary data.</text>
</comment>
<dbReference type="AlphaFoldDB" id="A0A1J5SIN9"/>
<dbReference type="PIRSF" id="PIRSF015283">
    <property type="entry name" value="Regulatory_RpfE"/>
    <property type="match status" value="1"/>
</dbReference>
<organism evidence="1">
    <name type="scientific">mine drainage metagenome</name>
    <dbReference type="NCBI Taxonomy" id="410659"/>
    <lineage>
        <taxon>unclassified sequences</taxon>
        <taxon>metagenomes</taxon>
        <taxon>ecological metagenomes</taxon>
    </lineage>
</organism>
<dbReference type="InterPro" id="IPR016631">
    <property type="entry name" value="Regulatory_RpfE"/>
</dbReference>
<reference evidence="1" key="1">
    <citation type="submission" date="2016-10" db="EMBL/GenBank/DDBJ databases">
        <title>Sequence of Gallionella enrichment culture.</title>
        <authorList>
            <person name="Poehlein A."/>
            <person name="Muehling M."/>
            <person name="Daniel R."/>
        </authorList>
    </citation>
    <scope>NUCLEOTIDE SEQUENCE</scope>
</reference>
<proteinExistence type="predicted"/>
<gene>
    <name evidence="1" type="ORF">GALL_162990</name>
</gene>
<protein>
    <submittedName>
        <fullName evidence="1">Cofactor-independent phosphoglycerate mutase</fullName>
    </submittedName>
</protein>
<sequence length="330" mass="36592">MNRLHLLIPDLFPPQEIAFEVCAGLRLPALEKMLGRGKASSSRVAGLEEWLCAAFGGQSVGPVRAASEGLEVGEGYWLCADPVSLQLQHSQIMVLPDLATSQDESTALCVMLNEHFAGMGMTFFAPHPRRWYLRLEAEPQLATSTLHQVAWSDAKLHQPQGADALRWQRIVTEVQMMLYAHPLNQAREARGEQLINSLWLWGGGRAAPVVEAFDTVGGDSELAGAFARVAGIPQVESLQEMLDGKFDCGLWVCVAPREALQRGDLYAWRESVENIETEYAQPLLKALQAGRLQAVQLEVLRENGSQCFEFARGDAWKVWRTVRPLARYAV</sequence>
<name>A0A1J5SIN9_9ZZZZ</name>
<accession>A0A1J5SIN9</accession>